<reference evidence="3" key="1">
    <citation type="submission" date="2017-06" db="EMBL/GenBank/DDBJ databases">
        <authorList>
            <person name="Cremers G."/>
        </authorList>
    </citation>
    <scope>NUCLEOTIDE SEQUENCE [LARGE SCALE GENOMIC DNA]</scope>
</reference>
<dbReference type="AlphaFoldDB" id="A0A284VKE8"/>
<dbReference type="OrthoDB" id="46849at224756"/>
<dbReference type="EMBL" id="FZMP01000037">
    <property type="protein sequence ID" value="SNQ59744.1"/>
    <property type="molecule type" value="Genomic_DNA"/>
</dbReference>
<dbReference type="GO" id="GO:0005509">
    <property type="term" value="F:calcium ion binding"/>
    <property type="evidence" value="ECO:0007669"/>
    <property type="project" value="InterPro"/>
</dbReference>
<name>A0A284VKE8_9EURY</name>
<proteinExistence type="predicted"/>
<dbReference type="STRING" id="1392998.ANME2D_02859"/>
<evidence type="ECO:0000313" key="2">
    <source>
        <dbReference type="EMBL" id="SNQ59744.1"/>
    </source>
</evidence>
<feature type="region of interest" description="Disordered" evidence="1">
    <location>
        <begin position="80"/>
        <end position="100"/>
    </location>
</feature>
<dbReference type="Gene3D" id="4.10.1080.10">
    <property type="entry name" value="TSP type-3 repeat"/>
    <property type="match status" value="1"/>
</dbReference>
<organism evidence="2 3">
    <name type="scientific">Candidatus Methanoperedens nitratireducens</name>
    <dbReference type="NCBI Taxonomy" id="1392998"/>
    <lineage>
        <taxon>Archaea</taxon>
        <taxon>Methanobacteriati</taxon>
        <taxon>Methanobacteriota</taxon>
        <taxon>Stenosarchaea group</taxon>
        <taxon>Methanomicrobia</taxon>
        <taxon>Methanosarcinales</taxon>
        <taxon>ANME-2 cluster</taxon>
        <taxon>Candidatus Methanoperedentaceae</taxon>
        <taxon>Candidatus Methanoperedens</taxon>
    </lineage>
</organism>
<sequence>MRTYLGIFRTDPNDNDIDNDNLPDGIEMGMRLIDFYMLYSNPKVNDSDNDSLNDYDEYSLNTEPLFDKDSDNDSLWDGEEVRVTKTSPTSKDTDGDGTWDGTEYPYSLGYTPQGNKALINGDASNLLPAGSEAPVTVEDVDMDWQPTLEMAYSLGFEGVKLFCLGDFAEGKITVSGAIDTGLCAVDVGAVIIPADGPLGEGAITSVKTARFIHGVKTWFNFQRVPNVLYKLQKANKALLRFKYTVKGKTEPISKELSKGAIQGASDLGIIWQKGAHGEILDAYSNLLKNYADDSGTIYYKIRELASKKVLVKDMERVYENGGELKEL</sequence>
<protein>
    <submittedName>
        <fullName evidence="2">Uncharacterized protein</fullName>
    </submittedName>
</protein>
<dbReference type="RefSeq" id="WP_096204068.1">
    <property type="nucleotide sequence ID" value="NZ_FZMP01000037.1"/>
</dbReference>
<keyword evidence="3" id="KW-1185">Reference proteome</keyword>
<evidence type="ECO:0000313" key="3">
    <source>
        <dbReference type="Proteomes" id="UP000218615"/>
    </source>
</evidence>
<evidence type="ECO:0000256" key="1">
    <source>
        <dbReference type="SAM" id="MobiDB-lite"/>
    </source>
</evidence>
<gene>
    <name evidence="2" type="ORF">MNV_1310001</name>
</gene>
<accession>A0A284VKE8</accession>
<dbReference type="InterPro" id="IPR028974">
    <property type="entry name" value="TSP_type-3_rpt"/>
</dbReference>
<dbReference type="Proteomes" id="UP000218615">
    <property type="component" value="Unassembled WGS sequence"/>
</dbReference>